<organism evidence="1 2">
    <name type="scientific">Sumerlaea chitinivorans</name>
    <dbReference type="NCBI Taxonomy" id="2250252"/>
    <lineage>
        <taxon>Bacteria</taxon>
        <taxon>Candidatus Sumerlaeota</taxon>
        <taxon>Candidatus Sumerlaeia</taxon>
        <taxon>Candidatus Sumerlaeales</taxon>
        <taxon>Candidatus Sumerlaeaceae</taxon>
        <taxon>Candidatus Sumerlaea</taxon>
    </lineage>
</organism>
<sequence>MLASCEPDPALLEIRVDPAYQRPDVVLGEFALVCREESLAPRGMEFCVEQPWVKCRRIAKEGDRVRYQLRLTDVPPVGEHELVWCSPRGQGRRSFQPDLPVVRLRVVSPVKVEPAVLDLGIGRVGKELVGRVSVGDSATSVTVRPGPGWDGEVASYRVEREGGVPQVKVTLRSSRPEALEGMLDVEAEQPGGPLHRFRLQVLGACQ</sequence>
<evidence type="ECO:0000313" key="2">
    <source>
        <dbReference type="Proteomes" id="UP000262583"/>
    </source>
</evidence>
<evidence type="ECO:0000313" key="1">
    <source>
        <dbReference type="EMBL" id="AXA37612.1"/>
    </source>
</evidence>
<dbReference type="KEGG" id="schv:BRCON_2870"/>
<dbReference type="AlphaFoldDB" id="A0A2Z4YAI9"/>
<gene>
    <name evidence="1" type="ORF">BRCON_2870</name>
</gene>
<protein>
    <submittedName>
        <fullName evidence="1">Uncharacterized protein</fullName>
    </submittedName>
</protein>
<proteinExistence type="predicted"/>
<reference evidence="1 2" key="1">
    <citation type="submission" date="2018-05" db="EMBL/GenBank/DDBJ databases">
        <title>A metagenomic window into the 2 km-deep terrestrial subsurface aquifer revealed taxonomically and functionally diverse microbial community comprising novel uncultured bacterial lineages.</title>
        <authorList>
            <person name="Kadnikov V.V."/>
            <person name="Mardanov A.V."/>
            <person name="Beletsky A.V."/>
            <person name="Banks D."/>
            <person name="Pimenov N.V."/>
            <person name="Frank Y.A."/>
            <person name="Karnachuk O.V."/>
            <person name="Ravin N.V."/>
        </authorList>
    </citation>
    <scope>NUCLEOTIDE SEQUENCE [LARGE SCALE GENOMIC DNA]</scope>
    <source>
        <strain evidence="1">BY</strain>
    </source>
</reference>
<name>A0A2Z4YAI9_SUMC1</name>
<dbReference type="EMBL" id="CP030759">
    <property type="protein sequence ID" value="AXA37612.1"/>
    <property type="molecule type" value="Genomic_DNA"/>
</dbReference>
<accession>A0A2Z4YAI9</accession>
<dbReference type="Proteomes" id="UP000262583">
    <property type="component" value="Chromosome"/>
</dbReference>